<sequence length="302" mass="32441">MTALLPPPVPAAPLETQAWLTVLNDTLPRQVFGPEASRDVQQLATICRSLLCLPAGLALPGDTRLQRVMGALLRHPLWEDLLLTNAEWLHPALPALHLWHRHWAALPGALRPVQRTLDAQLLTRAEWTPMHLLDLSVHLHALQADGLNLSRAALPVPADVAQTSALGTGAPTWLWCYEKVSVLNYLLRAARSGGLAVPTWSTGVTAANLIHALRGLQAPDTADREGALRAAADHALAHALSAAPSSPLLRRALQVAADTLAAWPDPQDRWLWPVVAANLGAAASQLEPLVPSGDPQDARRSL</sequence>
<evidence type="ECO:0000313" key="1">
    <source>
        <dbReference type="EMBL" id="MVN85629.1"/>
    </source>
</evidence>
<dbReference type="EMBL" id="WQLB01000002">
    <property type="protein sequence ID" value="MVN85629.1"/>
    <property type="molecule type" value="Genomic_DNA"/>
</dbReference>
<proteinExistence type="predicted"/>
<evidence type="ECO:0000313" key="2">
    <source>
        <dbReference type="Proteomes" id="UP000483286"/>
    </source>
</evidence>
<keyword evidence="2" id="KW-1185">Reference proteome</keyword>
<dbReference type="AlphaFoldDB" id="A0A7C9HPU9"/>
<accession>A0A7C9HPU9</accession>
<dbReference type="Proteomes" id="UP000483286">
    <property type="component" value="Unassembled WGS sequence"/>
</dbReference>
<reference evidence="1 2" key="1">
    <citation type="submission" date="2019-12" db="EMBL/GenBank/DDBJ databases">
        <title>Deinococcus sp. HMF7620 Genome sequencing and assembly.</title>
        <authorList>
            <person name="Kang H."/>
            <person name="Kim H."/>
            <person name="Joh K."/>
        </authorList>
    </citation>
    <scope>NUCLEOTIDE SEQUENCE [LARGE SCALE GENOMIC DNA]</scope>
    <source>
        <strain evidence="1 2">HMF7620</strain>
    </source>
</reference>
<dbReference type="RefSeq" id="WP_157457627.1">
    <property type="nucleotide sequence ID" value="NZ_WQLB01000002.1"/>
</dbReference>
<gene>
    <name evidence="1" type="ORF">GO986_02505</name>
</gene>
<name>A0A7C9HPU9_9DEIO</name>
<organism evidence="1 2">
    <name type="scientific">Deinococcus arboris</name>
    <dbReference type="NCBI Taxonomy" id="2682977"/>
    <lineage>
        <taxon>Bacteria</taxon>
        <taxon>Thermotogati</taxon>
        <taxon>Deinococcota</taxon>
        <taxon>Deinococci</taxon>
        <taxon>Deinococcales</taxon>
        <taxon>Deinococcaceae</taxon>
        <taxon>Deinococcus</taxon>
    </lineage>
</organism>
<comment type="caution">
    <text evidence="1">The sequence shown here is derived from an EMBL/GenBank/DDBJ whole genome shotgun (WGS) entry which is preliminary data.</text>
</comment>
<protein>
    <submittedName>
        <fullName evidence="1">Uncharacterized protein</fullName>
    </submittedName>
</protein>